<dbReference type="PANTHER" id="PTHR19842">
    <property type="entry name" value="G BETA-LIKE PROTEIN GBL"/>
    <property type="match status" value="1"/>
</dbReference>
<feature type="region of interest" description="Disordered" evidence="2">
    <location>
        <begin position="66"/>
        <end position="89"/>
    </location>
</feature>
<feature type="repeat" description="WD" evidence="1">
    <location>
        <begin position="96"/>
        <end position="137"/>
    </location>
</feature>
<dbReference type="InterPro" id="IPR001680">
    <property type="entry name" value="WD40_rpt"/>
</dbReference>
<dbReference type="PROSITE" id="PS50082">
    <property type="entry name" value="WD_REPEATS_2"/>
    <property type="match status" value="3"/>
</dbReference>
<feature type="repeat" description="WD" evidence="1">
    <location>
        <begin position="316"/>
        <end position="357"/>
    </location>
</feature>
<feature type="repeat" description="WD" evidence="1">
    <location>
        <begin position="144"/>
        <end position="170"/>
    </location>
</feature>
<keyword evidence="4" id="KW-1185">Reference proteome</keyword>
<dbReference type="GO" id="GO:0031931">
    <property type="term" value="C:TORC1 complex"/>
    <property type="evidence" value="ECO:0007669"/>
    <property type="project" value="InterPro"/>
</dbReference>
<name>A0A9K3PYB9_9STRA</name>
<evidence type="ECO:0000256" key="2">
    <source>
        <dbReference type="SAM" id="MobiDB-lite"/>
    </source>
</evidence>
<dbReference type="GO" id="GO:0031929">
    <property type="term" value="P:TOR signaling"/>
    <property type="evidence" value="ECO:0007669"/>
    <property type="project" value="InterPro"/>
</dbReference>
<evidence type="ECO:0000313" key="3">
    <source>
        <dbReference type="EMBL" id="KAG7363790.1"/>
    </source>
</evidence>
<comment type="caution">
    <text evidence="3">The sequence shown here is derived from an EMBL/GenBank/DDBJ whole genome shotgun (WGS) entry which is preliminary data.</text>
</comment>
<dbReference type="PROSITE" id="PS00678">
    <property type="entry name" value="WD_REPEATS_1"/>
    <property type="match status" value="3"/>
</dbReference>
<dbReference type="Pfam" id="PF00400">
    <property type="entry name" value="WD40"/>
    <property type="match status" value="6"/>
</dbReference>
<dbReference type="SMART" id="SM00320">
    <property type="entry name" value="WD40"/>
    <property type="match status" value="6"/>
</dbReference>
<dbReference type="EMBL" id="JAGRRH010000010">
    <property type="protein sequence ID" value="KAG7363790.1"/>
    <property type="molecule type" value="Genomic_DNA"/>
</dbReference>
<dbReference type="AlphaFoldDB" id="A0A9K3PYB9"/>
<evidence type="ECO:0000313" key="4">
    <source>
        <dbReference type="Proteomes" id="UP000693970"/>
    </source>
</evidence>
<dbReference type="PANTHER" id="PTHR19842:SF0">
    <property type="entry name" value="TARGET OF RAPAMYCIN COMPLEX SUBUNIT LST8"/>
    <property type="match status" value="1"/>
</dbReference>
<gene>
    <name evidence="3" type="ORF">IV203_027151</name>
</gene>
<dbReference type="PROSITE" id="PS50294">
    <property type="entry name" value="WD_REPEATS_REGION"/>
    <property type="match status" value="2"/>
</dbReference>
<dbReference type="InterPro" id="IPR019775">
    <property type="entry name" value="WD40_repeat_CS"/>
</dbReference>
<accession>A0A9K3PYB9</accession>
<dbReference type="OrthoDB" id="400at2759"/>
<dbReference type="CDD" id="cd00200">
    <property type="entry name" value="WD40"/>
    <property type="match status" value="1"/>
</dbReference>
<dbReference type="GO" id="GO:0031932">
    <property type="term" value="C:TORC2 complex"/>
    <property type="evidence" value="ECO:0007669"/>
    <property type="project" value="InterPro"/>
</dbReference>
<organism evidence="3 4">
    <name type="scientific">Nitzschia inconspicua</name>
    <dbReference type="NCBI Taxonomy" id="303405"/>
    <lineage>
        <taxon>Eukaryota</taxon>
        <taxon>Sar</taxon>
        <taxon>Stramenopiles</taxon>
        <taxon>Ochrophyta</taxon>
        <taxon>Bacillariophyta</taxon>
        <taxon>Bacillariophyceae</taxon>
        <taxon>Bacillariophycidae</taxon>
        <taxon>Bacillariales</taxon>
        <taxon>Bacillariaceae</taxon>
        <taxon>Nitzschia</taxon>
    </lineage>
</organism>
<dbReference type="InterPro" id="IPR037588">
    <property type="entry name" value="MLST8"/>
</dbReference>
<keyword evidence="1" id="KW-0853">WD repeat</keyword>
<sequence length="375" mass="40948">MSVILATAGYDHKIRFWEAPSGICSRILKHPHSQVNKLEITPDKQFLAAGGNPHIRLYEIDGASGTTGNVNNNNNNNTASTDHDHHGNQSNPVLTLEGHTSNVTSLGFQRDGRFLYSSSEDGTIKLWDLRNPTYSRSFDGKASVRSVTLRQDRDEIISGDADGKVTVWDIAGNGRRKNGHTSNGCIYQVQPGKGSTGGCLIQTAIQAVDISEDSRTFVAVSNHGTVYVWDPINTTERSTTMGMMEENEEEQGNNNDGDGGTSFLSNPPLVKFRAHPPGSYCLHARISPDCRHLCTTGSDGSARLWDTTTWELSHNLRAHTKWVWDSAFCADSSYLVTASSDTTARLWNLGTGDVVRQYHGHKGPVTCVALNDSSV</sequence>
<dbReference type="GO" id="GO:0032956">
    <property type="term" value="P:regulation of actin cytoskeleton organization"/>
    <property type="evidence" value="ECO:0007669"/>
    <property type="project" value="TreeGrafter"/>
</dbReference>
<protein>
    <submittedName>
        <fullName evidence="3">WD40 repeat-containing protein</fullName>
    </submittedName>
</protein>
<dbReference type="Proteomes" id="UP000693970">
    <property type="component" value="Unassembled WGS sequence"/>
</dbReference>
<reference evidence="3" key="1">
    <citation type="journal article" date="2021" name="Sci. Rep.">
        <title>Diploid genomic architecture of Nitzschia inconspicua, an elite biomass production diatom.</title>
        <authorList>
            <person name="Oliver A."/>
            <person name="Podell S."/>
            <person name="Pinowska A."/>
            <person name="Traller J.C."/>
            <person name="Smith S.R."/>
            <person name="McClure R."/>
            <person name="Beliaev A."/>
            <person name="Bohutskyi P."/>
            <person name="Hill E.A."/>
            <person name="Rabines A."/>
            <person name="Zheng H."/>
            <person name="Allen L.Z."/>
            <person name="Kuo A."/>
            <person name="Grigoriev I.V."/>
            <person name="Allen A.E."/>
            <person name="Hazlebeck D."/>
            <person name="Allen E.E."/>
        </authorList>
    </citation>
    <scope>NUCLEOTIDE SEQUENCE</scope>
    <source>
        <strain evidence="3">Hildebrandi</strain>
    </source>
</reference>
<feature type="region of interest" description="Disordered" evidence="2">
    <location>
        <begin position="244"/>
        <end position="266"/>
    </location>
</feature>
<proteinExistence type="predicted"/>
<evidence type="ECO:0000256" key="1">
    <source>
        <dbReference type="PROSITE-ProRule" id="PRU00221"/>
    </source>
</evidence>
<reference evidence="3" key="2">
    <citation type="submission" date="2021-04" db="EMBL/GenBank/DDBJ databases">
        <authorList>
            <person name="Podell S."/>
        </authorList>
    </citation>
    <scope>NUCLEOTIDE SEQUENCE</scope>
    <source>
        <strain evidence="3">Hildebrandi</strain>
    </source>
</reference>